<evidence type="ECO:0000313" key="2">
    <source>
        <dbReference type="Proteomes" id="UP000217889"/>
    </source>
</evidence>
<dbReference type="NCBIfam" id="NF004861">
    <property type="entry name" value="PRK06217.1"/>
    <property type="match status" value="1"/>
</dbReference>
<proteinExistence type="predicted"/>
<dbReference type="InterPro" id="IPR027417">
    <property type="entry name" value="P-loop_NTPase"/>
</dbReference>
<keyword evidence="2" id="KW-1185">Reference proteome</keyword>
<dbReference type="RefSeq" id="WP_096798133.1">
    <property type="nucleotide sequence ID" value="NZ_CP023564.1"/>
</dbReference>
<evidence type="ECO:0000313" key="1">
    <source>
        <dbReference type="EMBL" id="ATG53654.1"/>
    </source>
</evidence>
<dbReference type="InterPro" id="IPR052922">
    <property type="entry name" value="Cytidylate_Kinase-2"/>
</dbReference>
<sequence>MQRSRLHVLGASGSGTTTLARALADRWAVPHADADDYFWVPTTPPFREKREPPARITLMEQVFAPREAWVLSGAMNGWGDEVLARCEAVVFVTLDPAERLRRLEAREQVRREGQEIDQQAWTEFREWALGYDDPAFTGRSRAGHEEWLSTLDVPVLRVDSARPVGALVDEVLEWEPQGVPS</sequence>
<protein>
    <recommendedName>
        <fullName evidence="3">Adenylate kinase</fullName>
    </recommendedName>
</protein>
<evidence type="ECO:0008006" key="3">
    <source>
        <dbReference type="Google" id="ProtNLM"/>
    </source>
</evidence>
<organism evidence="1 2">
    <name type="scientific">Brachybacterium ginsengisoli</name>
    <dbReference type="NCBI Taxonomy" id="1331682"/>
    <lineage>
        <taxon>Bacteria</taxon>
        <taxon>Bacillati</taxon>
        <taxon>Actinomycetota</taxon>
        <taxon>Actinomycetes</taxon>
        <taxon>Micrococcales</taxon>
        <taxon>Dermabacteraceae</taxon>
        <taxon>Brachybacterium</taxon>
    </lineage>
</organism>
<dbReference type="EMBL" id="CP023564">
    <property type="protein sequence ID" value="ATG53654.1"/>
    <property type="molecule type" value="Genomic_DNA"/>
</dbReference>
<dbReference type="AlphaFoldDB" id="A0A291GU83"/>
<dbReference type="PANTHER" id="PTHR37816:SF2">
    <property type="entry name" value="DNA TOPOLOGY MODULATION PROTEIN FLAR-RELATED PROTEIN"/>
    <property type="match status" value="1"/>
</dbReference>
<dbReference type="Pfam" id="PF13238">
    <property type="entry name" value="AAA_18"/>
    <property type="match status" value="1"/>
</dbReference>
<dbReference type="KEGG" id="bgg:CFK41_01805"/>
<dbReference type="Proteomes" id="UP000217889">
    <property type="component" value="Chromosome"/>
</dbReference>
<accession>A0A291GU83</accession>
<name>A0A291GU83_9MICO</name>
<dbReference type="PANTHER" id="PTHR37816">
    <property type="entry name" value="YALI0E33011P"/>
    <property type="match status" value="1"/>
</dbReference>
<gene>
    <name evidence="1" type="ORF">CFK41_01805</name>
</gene>
<reference evidence="1 2" key="1">
    <citation type="journal article" date="2014" name="Int. J. Syst. Evol. Microbiol.">
        <title>Brachybacterium ginsengisoli sp. nov., isolated from soil of a ginseng field.</title>
        <authorList>
            <person name="Hoang V.A."/>
            <person name="Kim Y.J."/>
            <person name="Nguyen N.L."/>
            <person name="Yang D.C."/>
        </authorList>
    </citation>
    <scope>NUCLEOTIDE SEQUENCE [LARGE SCALE GENOMIC DNA]</scope>
    <source>
        <strain evidence="1 2">DCY80</strain>
    </source>
</reference>
<dbReference type="SUPFAM" id="SSF52540">
    <property type="entry name" value="P-loop containing nucleoside triphosphate hydrolases"/>
    <property type="match status" value="1"/>
</dbReference>
<dbReference type="Gene3D" id="3.40.50.300">
    <property type="entry name" value="P-loop containing nucleotide triphosphate hydrolases"/>
    <property type="match status" value="1"/>
</dbReference>
<dbReference type="OrthoDB" id="5508973at2"/>